<protein>
    <submittedName>
        <fullName evidence="2">Hypotheticial protein</fullName>
    </submittedName>
</protein>
<name>C7TZV8_SCHJA</name>
<reference evidence="2" key="1">
    <citation type="journal article" date="2009" name="Nature">
        <title>The Schistosoma japonicum genome reveals features of host-parasite interplay.</title>
        <authorList>
            <person name="Liu F."/>
            <person name="Zhou Y."/>
            <person name="Wang Z.Q."/>
            <person name="Lu G."/>
            <person name="Zheng H."/>
            <person name="Brindley P.J."/>
            <person name="McManus D.P."/>
            <person name="Blair D."/>
            <person name="Zhang Q.H."/>
            <person name="Zhong Y."/>
            <person name="Wang S."/>
            <person name="Han Z.G."/>
            <person name="Chen Z."/>
        </authorList>
    </citation>
    <scope>NUCLEOTIDE SEQUENCE</scope>
    <source>
        <strain evidence="2">Anhui</strain>
    </source>
</reference>
<keyword evidence="1" id="KW-0812">Transmembrane</keyword>
<dbReference type="AlphaFoldDB" id="C7TZV8"/>
<proteinExistence type="evidence at transcript level"/>
<feature type="non-terminal residue" evidence="2">
    <location>
        <position position="52"/>
    </location>
</feature>
<dbReference type="EMBL" id="FN330925">
    <property type="protein sequence ID" value="CAX83142.1"/>
    <property type="molecule type" value="mRNA"/>
</dbReference>
<keyword evidence="1" id="KW-0472">Membrane</keyword>
<organism evidence="2">
    <name type="scientific">Schistosoma japonicum</name>
    <name type="common">Blood fluke</name>
    <dbReference type="NCBI Taxonomy" id="6182"/>
    <lineage>
        <taxon>Eukaryota</taxon>
        <taxon>Metazoa</taxon>
        <taxon>Spiralia</taxon>
        <taxon>Lophotrochozoa</taxon>
        <taxon>Platyhelminthes</taxon>
        <taxon>Trematoda</taxon>
        <taxon>Digenea</taxon>
        <taxon>Strigeidida</taxon>
        <taxon>Schistosomatoidea</taxon>
        <taxon>Schistosomatidae</taxon>
        <taxon>Schistosoma</taxon>
    </lineage>
</organism>
<accession>C7TZV8</accession>
<keyword evidence="1" id="KW-1133">Transmembrane helix</keyword>
<feature type="transmembrane region" description="Helical" evidence="1">
    <location>
        <begin position="31"/>
        <end position="50"/>
    </location>
</feature>
<reference evidence="2" key="2">
    <citation type="submission" date="2009-03" db="EMBL/GenBank/DDBJ databases">
        <authorList>
            <person name="Gang L."/>
        </authorList>
    </citation>
    <scope>NUCLEOTIDE SEQUENCE</scope>
    <source>
        <strain evidence="2">Anhui</strain>
    </source>
</reference>
<sequence>MVVTIPARTNFNPCCTYCILMPNLYILSRNILFWLKVIFLWTSRYMHLYVSK</sequence>
<evidence type="ECO:0000256" key="1">
    <source>
        <dbReference type="SAM" id="Phobius"/>
    </source>
</evidence>
<evidence type="ECO:0000313" key="2">
    <source>
        <dbReference type="EMBL" id="CAX83142.1"/>
    </source>
</evidence>